<evidence type="ECO:0000256" key="2">
    <source>
        <dbReference type="ARBA" id="ARBA00022964"/>
    </source>
</evidence>
<keyword evidence="4" id="KW-0443">Lipid metabolism</keyword>
<feature type="domain" description="Lipoxygenase" evidence="5">
    <location>
        <begin position="205"/>
        <end position="335"/>
    </location>
</feature>
<dbReference type="Gene3D" id="3.10.450.60">
    <property type="match status" value="1"/>
</dbReference>
<dbReference type="Gene3D" id="1.20.245.10">
    <property type="entry name" value="Lipoxygenase-1, Domain 5"/>
    <property type="match status" value="1"/>
</dbReference>
<evidence type="ECO:0000256" key="1">
    <source>
        <dbReference type="ARBA" id="ARBA00022723"/>
    </source>
</evidence>
<keyword evidence="1" id="KW-0479">Metal-binding</keyword>
<dbReference type="GO" id="GO:0016702">
    <property type="term" value="F:oxidoreductase activity, acting on single donors with incorporation of molecular oxygen, incorporation of two atoms of oxygen"/>
    <property type="evidence" value="ECO:0007669"/>
    <property type="project" value="InterPro"/>
</dbReference>
<dbReference type="InterPro" id="IPR036392">
    <property type="entry name" value="PLAT/LH2_dom_sf"/>
</dbReference>
<keyword evidence="3" id="KW-0560">Oxidoreductase</keyword>
<dbReference type="EMBL" id="JBBPFD010000004">
    <property type="protein sequence ID" value="KAK7929153.1"/>
    <property type="molecule type" value="Genomic_DNA"/>
</dbReference>
<gene>
    <name evidence="6" type="ORF">WMY93_005548</name>
</gene>
<dbReference type="InterPro" id="IPR013819">
    <property type="entry name" value="LipOase_C"/>
</dbReference>
<evidence type="ECO:0000256" key="4">
    <source>
        <dbReference type="ARBA" id="ARBA00023098"/>
    </source>
</evidence>
<comment type="caution">
    <text evidence="6">The sequence shown here is derived from an EMBL/GenBank/DDBJ whole genome shotgun (WGS) entry which is preliminary data.</text>
</comment>
<sequence>MGDSWNTRCHGRAWSRVHIKLKGEDGESKRTVENGFASIFEGKTTYNLSCSKSIGKLEVIELDFFLTEVFLDKVDVFSPEGQTYTFPIYQWIKDTEIHRFREGTALIPELDSALGKSTRAAELEERKKIYCWTKYRKGLPHCMKAKDVNALPWEVQFSFQKTAEILEMNLKLEAECQDNWESFDAIKKILHPHQTPVTVPKWFEPYVIRRCQSLPKNFPVSEEMLFLDGAKGVERELQEGNIFLCDYKVLDGLKANVINDKQQYLVAPLVLLHKTPQNELKPIAIQLKQTAGEDNPIFYPNDSEYDWLLAKTFVRSAYFNEHELKHPPAAHSPAG</sequence>
<accession>A0AAW0PH36</accession>
<keyword evidence="2" id="KW-0223">Dioxygenase</keyword>
<dbReference type="SUPFAM" id="SSF48484">
    <property type="entry name" value="Lipoxigenase"/>
    <property type="match status" value="1"/>
</dbReference>
<dbReference type="GO" id="GO:0034440">
    <property type="term" value="P:lipid oxidation"/>
    <property type="evidence" value="ECO:0007669"/>
    <property type="project" value="InterPro"/>
</dbReference>
<keyword evidence="7" id="KW-1185">Reference proteome</keyword>
<dbReference type="SUPFAM" id="SSF49723">
    <property type="entry name" value="Lipase/lipooxygenase domain (PLAT/LH2 domain)"/>
    <property type="match status" value="1"/>
</dbReference>
<dbReference type="InterPro" id="IPR001024">
    <property type="entry name" value="PLAT/LH2_dom"/>
</dbReference>
<dbReference type="GO" id="GO:0046872">
    <property type="term" value="F:metal ion binding"/>
    <property type="evidence" value="ECO:0007669"/>
    <property type="project" value="UniProtKB-KW"/>
</dbReference>
<dbReference type="InterPro" id="IPR000907">
    <property type="entry name" value="LipOase"/>
</dbReference>
<dbReference type="InterPro" id="IPR036226">
    <property type="entry name" value="LipOase_C_sf"/>
</dbReference>
<dbReference type="Gene3D" id="2.60.60.20">
    <property type="entry name" value="PLAT/LH2 domain"/>
    <property type="match status" value="1"/>
</dbReference>
<dbReference type="Proteomes" id="UP001460270">
    <property type="component" value="Unassembled WGS sequence"/>
</dbReference>
<dbReference type="AlphaFoldDB" id="A0AAW0PH36"/>
<name>A0AAW0PH36_9GOBI</name>
<evidence type="ECO:0000313" key="7">
    <source>
        <dbReference type="Proteomes" id="UP001460270"/>
    </source>
</evidence>
<protein>
    <recommendedName>
        <fullName evidence="5">Lipoxygenase domain-containing protein</fullName>
    </recommendedName>
</protein>
<dbReference type="PROSITE" id="PS51393">
    <property type="entry name" value="LIPOXYGENASE_3"/>
    <property type="match status" value="1"/>
</dbReference>
<proteinExistence type="predicted"/>
<evidence type="ECO:0000256" key="3">
    <source>
        <dbReference type="ARBA" id="ARBA00023002"/>
    </source>
</evidence>
<organism evidence="6 7">
    <name type="scientific">Mugilogobius chulae</name>
    <name type="common">yellowstripe goby</name>
    <dbReference type="NCBI Taxonomy" id="88201"/>
    <lineage>
        <taxon>Eukaryota</taxon>
        <taxon>Metazoa</taxon>
        <taxon>Chordata</taxon>
        <taxon>Craniata</taxon>
        <taxon>Vertebrata</taxon>
        <taxon>Euteleostomi</taxon>
        <taxon>Actinopterygii</taxon>
        <taxon>Neopterygii</taxon>
        <taxon>Teleostei</taxon>
        <taxon>Neoteleostei</taxon>
        <taxon>Acanthomorphata</taxon>
        <taxon>Gobiaria</taxon>
        <taxon>Gobiiformes</taxon>
        <taxon>Gobioidei</taxon>
        <taxon>Gobiidae</taxon>
        <taxon>Gobionellinae</taxon>
        <taxon>Mugilogobius</taxon>
    </lineage>
</organism>
<dbReference type="PANTHER" id="PTHR11771">
    <property type="entry name" value="LIPOXYGENASE"/>
    <property type="match status" value="1"/>
</dbReference>
<dbReference type="Pfam" id="PF01477">
    <property type="entry name" value="PLAT"/>
    <property type="match status" value="1"/>
</dbReference>
<reference evidence="7" key="1">
    <citation type="submission" date="2024-04" db="EMBL/GenBank/DDBJ databases">
        <title>Salinicola lusitanus LLJ914,a marine bacterium isolated from the Okinawa Trough.</title>
        <authorList>
            <person name="Li J."/>
        </authorList>
    </citation>
    <scope>NUCLEOTIDE SEQUENCE [LARGE SCALE GENOMIC DNA]</scope>
</reference>
<evidence type="ECO:0000313" key="6">
    <source>
        <dbReference type="EMBL" id="KAK7929153.1"/>
    </source>
</evidence>
<evidence type="ECO:0000259" key="5">
    <source>
        <dbReference type="PROSITE" id="PS51393"/>
    </source>
</evidence>